<feature type="transmembrane region" description="Helical" evidence="1">
    <location>
        <begin position="7"/>
        <end position="25"/>
    </location>
</feature>
<gene>
    <name evidence="2" type="ORF">SAMN05216480_11929</name>
</gene>
<dbReference type="AlphaFoldDB" id="A0A1I7IQ88"/>
<keyword evidence="3" id="KW-1185">Reference proteome</keyword>
<evidence type="ECO:0000256" key="1">
    <source>
        <dbReference type="SAM" id="Phobius"/>
    </source>
</evidence>
<protein>
    <submittedName>
        <fullName evidence="2">Uncharacterized protein</fullName>
    </submittedName>
</protein>
<sequence>MKKKIKYSFFFALFIFVAITGLNLFGLYFALSVPVFMFVFLIVSQLAKKK</sequence>
<dbReference type="Proteomes" id="UP000199138">
    <property type="component" value="Unassembled WGS sequence"/>
</dbReference>
<keyword evidence="1" id="KW-1133">Transmembrane helix</keyword>
<keyword evidence="1" id="KW-0812">Transmembrane</keyword>
<organism evidence="2 3">
    <name type="scientific">Pustulibacterium marinum</name>
    <dbReference type="NCBI Taxonomy" id="1224947"/>
    <lineage>
        <taxon>Bacteria</taxon>
        <taxon>Pseudomonadati</taxon>
        <taxon>Bacteroidota</taxon>
        <taxon>Flavobacteriia</taxon>
        <taxon>Flavobacteriales</taxon>
        <taxon>Flavobacteriaceae</taxon>
        <taxon>Pustulibacterium</taxon>
    </lineage>
</organism>
<proteinExistence type="predicted"/>
<keyword evidence="1" id="KW-0472">Membrane</keyword>
<name>A0A1I7IQ88_9FLAO</name>
<evidence type="ECO:0000313" key="2">
    <source>
        <dbReference type="EMBL" id="SFU75078.1"/>
    </source>
</evidence>
<dbReference type="STRING" id="1224947.SAMN05216480_11929"/>
<accession>A0A1I7IQ88</accession>
<evidence type="ECO:0000313" key="3">
    <source>
        <dbReference type="Proteomes" id="UP000199138"/>
    </source>
</evidence>
<dbReference type="EMBL" id="FPBK01000019">
    <property type="protein sequence ID" value="SFU75078.1"/>
    <property type="molecule type" value="Genomic_DNA"/>
</dbReference>
<reference evidence="2 3" key="1">
    <citation type="submission" date="2016-10" db="EMBL/GenBank/DDBJ databases">
        <authorList>
            <person name="de Groot N.N."/>
        </authorList>
    </citation>
    <scope>NUCLEOTIDE SEQUENCE [LARGE SCALE GENOMIC DNA]</scope>
    <source>
        <strain evidence="2 3">CGMCC 1.12333</strain>
    </source>
</reference>